<evidence type="ECO:0000256" key="1">
    <source>
        <dbReference type="ARBA" id="ARBA00043967"/>
    </source>
</evidence>
<dbReference type="NCBIfam" id="TIGR01981">
    <property type="entry name" value="sufD"/>
    <property type="match status" value="1"/>
</dbReference>
<dbReference type="GO" id="GO:0016226">
    <property type="term" value="P:iron-sulfur cluster assembly"/>
    <property type="evidence" value="ECO:0007669"/>
    <property type="project" value="InterPro"/>
</dbReference>
<dbReference type="PANTHER" id="PTHR43575:SF1">
    <property type="entry name" value="PROTEIN ABCI7, CHLOROPLASTIC"/>
    <property type="match status" value="1"/>
</dbReference>
<comment type="similarity">
    <text evidence="1">Belongs to the iron-sulfur cluster assembly SufBD family.</text>
</comment>
<keyword evidence="5" id="KW-1185">Reference proteome</keyword>
<accession>F0NY77</accession>
<dbReference type="HOGENOM" id="CLU_026231_5_2_10"/>
<feature type="domain" description="SUF system FeS cluster assembly SufBD N-terminal" evidence="3">
    <location>
        <begin position="19"/>
        <end position="169"/>
    </location>
</feature>
<dbReference type="Proteomes" id="UP000008641">
    <property type="component" value="Chromosome"/>
</dbReference>
<gene>
    <name evidence="4" type="ordered locus">Weevi_0348</name>
</gene>
<organism evidence="4 5">
    <name type="scientific">Weeksella virosa (strain ATCC 43766 / DSM 16922 / JCM 21250 / CCUG 30538 / CDC 9751 / IAM 14551 / NBRC 16016 / NCTC 11634 / CL345/78)</name>
    <dbReference type="NCBI Taxonomy" id="865938"/>
    <lineage>
        <taxon>Bacteria</taxon>
        <taxon>Pseudomonadati</taxon>
        <taxon>Bacteroidota</taxon>
        <taxon>Flavobacteriia</taxon>
        <taxon>Flavobacteriales</taxon>
        <taxon>Weeksellaceae</taxon>
        <taxon>Weeksella</taxon>
    </lineage>
</organism>
<protein>
    <submittedName>
        <fullName evidence="4">FeS assembly protein SufD</fullName>
    </submittedName>
</protein>
<dbReference type="STRING" id="865938.Weevi_0348"/>
<dbReference type="EMBL" id="CP002455">
    <property type="protein sequence ID" value="ADX67068.1"/>
    <property type="molecule type" value="Genomic_DNA"/>
</dbReference>
<reference evidence="4 5" key="1">
    <citation type="journal article" date="2011" name="Stand. Genomic Sci.">
        <title>Complete genome sequence of Weeksella virosa type strain (9751).</title>
        <authorList>
            <person name="Lang E."/>
            <person name="Teshima H."/>
            <person name="Lucas S."/>
            <person name="Lapidus A."/>
            <person name="Hammon N."/>
            <person name="Deshpande S."/>
            <person name="Nolan M."/>
            <person name="Cheng J.F."/>
            <person name="Pitluck S."/>
            <person name="Liolios K."/>
            <person name="Pagani I."/>
            <person name="Mikhailova N."/>
            <person name="Ivanova N."/>
            <person name="Mavromatis K."/>
            <person name="Pati A."/>
            <person name="Tapia R."/>
            <person name="Han C."/>
            <person name="Goodwin L."/>
            <person name="Chen A."/>
            <person name="Palaniappan K."/>
            <person name="Land M."/>
            <person name="Hauser L."/>
            <person name="Chang Y.J."/>
            <person name="Jeffries C.D."/>
            <person name="Brambilla E.M."/>
            <person name="Kopitz M."/>
            <person name="Rohde M."/>
            <person name="Goker M."/>
            <person name="Tindall B.J."/>
            <person name="Detter J.C."/>
            <person name="Woyke T."/>
            <person name="Bristow J."/>
            <person name="Eisen J.A."/>
            <person name="Markowitz V."/>
            <person name="Hugenholtz P."/>
            <person name="Klenk H.P."/>
            <person name="Kyrpides N.C."/>
        </authorList>
    </citation>
    <scope>NUCLEOTIDE SEQUENCE [LARGE SCALE GENOMIC DNA]</scope>
    <source>
        <strain evidence="5">ATCC 43766 / DSM 16922 / JCM 21250 / NBRC 16016 / NCTC 11634 / CL345/78</strain>
    </source>
</reference>
<dbReference type="InterPro" id="IPR000825">
    <property type="entry name" value="SUF_FeS_clus_asmbl_SufBD_core"/>
</dbReference>
<evidence type="ECO:0000259" key="3">
    <source>
        <dbReference type="Pfam" id="PF19295"/>
    </source>
</evidence>
<dbReference type="InterPro" id="IPR037284">
    <property type="entry name" value="SUF_FeS_clus_asmbl_SufBD_sf"/>
</dbReference>
<dbReference type="PANTHER" id="PTHR43575">
    <property type="entry name" value="PROTEIN ABCI7, CHLOROPLASTIC"/>
    <property type="match status" value="1"/>
</dbReference>
<dbReference type="RefSeq" id="WP_013597460.1">
    <property type="nucleotide sequence ID" value="NC_015144.1"/>
</dbReference>
<sequence length="439" mass="49526">MIDLKENLLARHLVFDEKNKSHKNIEELRQHAIEVFKEKGFPKRKDEEWKYTNIAPILKVDYKLFPETEVGLEYKDIKKYLINDIDTYLIVFINGKYSSFLSNTTHDEADICVLSSALNNSVHHSVIENYFGKIAAKDESFTALNTAFARDGAFIYVPNNTILSKPIQVVYFSTGVLQEVMYQPRNLIVIGDNAQAQIIECHQTLDGVANLTNAVTEVNVGKNAEVQIHKFQNDSDNVSLIDNVYINQERDSRASVFTFAFGGKIVRNNLNFYQNGENCNSILDGVTIIDKKQHVDHHTLVVHNYPNCESHELYKGIYADEAHGVFNGKIYVHKEAQKLNAFQQNNNVLLSDSASIDTKPQLEIFADDVKCSHGCTVGQLDEDAMFYMQQRGIGKEVAQALLLYAFAADALQHVTIPQVTAKVNQLVANKLGVSIDFDL</sequence>
<dbReference type="AlphaFoldDB" id="F0NY77"/>
<name>F0NY77_WEEVC</name>
<dbReference type="Pfam" id="PF19295">
    <property type="entry name" value="SufBD_N"/>
    <property type="match status" value="1"/>
</dbReference>
<dbReference type="Pfam" id="PF01458">
    <property type="entry name" value="SUFBD_core"/>
    <property type="match status" value="1"/>
</dbReference>
<dbReference type="InterPro" id="IPR045595">
    <property type="entry name" value="SufBD_N"/>
</dbReference>
<dbReference type="SUPFAM" id="SSF101960">
    <property type="entry name" value="Stabilizer of iron transporter SufD"/>
    <property type="match status" value="1"/>
</dbReference>
<proteinExistence type="inferred from homology"/>
<dbReference type="InterPro" id="IPR011542">
    <property type="entry name" value="SUF_FeS_clus_asmbl_SufD"/>
</dbReference>
<feature type="domain" description="SUF system FeS cluster assembly SufBD core" evidence="2">
    <location>
        <begin position="179"/>
        <end position="406"/>
    </location>
</feature>
<reference evidence="5" key="2">
    <citation type="journal article" date="2011" name="Stand. Genomic Sci.">
        <title>Complete genome sequence of Weeksella virosa type strain (9751T).</title>
        <authorList>
            <person name="Lang E."/>
            <person name="Teshima H."/>
            <person name="Lucas S."/>
            <person name="Lapidus A."/>
            <person name="Hammon N."/>
            <person name="Deshpande S."/>
            <person name="Nolan M."/>
            <person name="Cheng J."/>
            <person name="Pitluck S."/>
            <person name="Liolios K."/>
            <person name="Pagani I."/>
            <person name="Mikhailova N."/>
            <person name="Ivanova N."/>
            <person name="Mavromatis K."/>
            <person name="Pati A."/>
            <person name="Tapia R."/>
            <person name="Han C."/>
            <person name="Goodwin L."/>
            <person name="Chen A."/>
            <person name="Palaniappan K."/>
            <person name="Land M."/>
            <person name="Hauser L."/>
            <person name="Chang Y."/>
            <person name="Jeffries C."/>
            <person name="Brambilla E."/>
            <person name="Kopitz M."/>
            <person name="Rohde M."/>
            <person name="Goker M."/>
            <person name="Tindall B."/>
            <person name="Detter J."/>
            <person name="Woyke T."/>
            <person name="Bristow J."/>
            <person name="Eisen J."/>
            <person name="Markowitz V."/>
            <person name="Hugenholtz P."/>
            <person name="Klenk H."/>
            <person name="Kyrpides N."/>
        </authorList>
    </citation>
    <scope>NUCLEOTIDE SEQUENCE [LARGE SCALE GENOMIC DNA]</scope>
    <source>
        <strain evidence="5">ATCC 43766 / DSM 16922 / JCM 21250 / NBRC 16016 / NCTC 11634 / CL345/78</strain>
    </source>
</reference>
<dbReference type="KEGG" id="wvi:Weevi_0348"/>
<dbReference type="eggNOG" id="COG0719">
    <property type="taxonomic scope" value="Bacteria"/>
</dbReference>
<evidence type="ECO:0000313" key="4">
    <source>
        <dbReference type="EMBL" id="ADX67068.1"/>
    </source>
</evidence>
<evidence type="ECO:0000259" key="2">
    <source>
        <dbReference type="Pfam" id="PF01458"/>
    </source>
</evidence>
<evidence type="ECO:0000313" key="5">
    <source>
        <dbReference type="Proteomes" id="UP000008641"/>
    </source>
</evidence>
<dbReference type="InterPro" id="IPR055346">
    <property type="entry name" value="Fe-S_cluster_assembly_SufBD"/>
</dbReference>